<evidence type="ECO:0000313" key="1">
    <source>
        <dbReference type="EMBL" id="VYS75767.1"/>
    </source>
</evidence>
<sequence length="183" mass="21087">MGKFKDLSGMKFGRLTVIEQAGHDGYGKILWRCQCDCGAEKVTHGRSLVNGNCKSCGCLNLDVKRANEKYHGLSTEERRLYTCWKSMRSRCFDPKSKSYPDYGGRGITVCEEWANSESGFLQFLQWAKENGYAEHLSIDRIDYNGDYEPSNCRWADWIVQANNRRRPVAVKNQYGVWGYRNAR</sequence>
<reference evidence="1" key="1">
    <citation type="submission" date="2019-11" db="EMBL/GenBank/DDBJ databases">
        <authorList>
            <person name="Feng L."/>
        </authorList>
    </citation>
    <scope>NUCLEOTIDE SEQUENCE</scope>
    <source>
        <strain evidence="1">AundefinedLFYP135</strain>
    </source>
</reference>
<organism evidence="1">
    <name type="scientific">uncultured Anaerotruncus sp</name>
    <dbReference type="NCBI Taxonomy" id="905011"/>
    <lineage>
        <taxon>Bacteria</taxon>
        <taxon>Bacillati</taxon>
        <taxon>Bacillota</taxon>
        <taxon>Clostridia</taxon>
        <taxon>Eubacteriales</taxon>
        <taxon>Oscillospiraceae</taxon>
        <taxon>Anaerotruncus</taxon>
        <taxon>environmental samples</taxon>
    </lineage>
</organism>
<protein>
    <recommendedName>
        <fullName evidence="2">AP2 domain</fullName>
    </recommendedName>
</protein>
<dbReference type="EMBL" id="CACRSL010000003">
    <property type="protein sequence ID" value="VYS75767.1"/>
    <property type="molecule type" value="Genomic_DNA"/>
</dbReference>
<gene>
    <name evidence="1" type="ORF">AULFYP135_00223</name>
</gene>
<name>A0A6N2R4K8_9FIRM</name>
<evidence type="ECO:0008006" key="2">
    <source>
        <dbReference type="Google" id="ProtNLM"/>
    </source>
</evidence>
<accession>A0A6N2R4K8</accession>
<proteinExistence type="predicted"/>
<dbReference type="AlphaFoldDB" id="A0A6N2R4K8"/>